<proteinExistence type="predicted"/>
<name>A0A5B8G5V9_9RHOB</name>
<keyword evidence="1" id="KW-0732">Signal</keyword>
<keyword evidence="3" id="KW-1185">Reference proteome</keyword>
<dbReference type="AlphaFoldDB" id="A0A5B8G5V9"/>
<reference evidence="2 3" key="1">
    <citation type="submission" date="2019-06" db="EMBL/GenBank/DDBJ databases">
        <title>Genome sequence of Rhodobacteraceae bacterium D4M1.</title>
        <authorList>
            <person name="Cao J."/>
        </authorList>
    </citation>
    <scope>NUCLEOTIDE SEQUENCE [LARGE SCALE GENOMIC DNA]</scope>
    <source>
        <strain evidence="2 3">D4M1</strain>
        <plasmid evidence="3">pd4m1b</plasmid>
    </source>
</reference>
<sequence length="314" mass="33468">MTNTPLPARAALALALAAGLTGTAHAQGAEEAPFARYVSATPAPQFDSADAAVEALRTALTGDDFDGLAALLGLDAAALRDSPDTVEAYAQMRRGAEARIVTQDQEDRVLIDIGWRLWPLPFPVVKAGDGSWAFDTRAGLDEIVNRHVGENELAAIDTVHAYLDAQVDYAAVDRDGDGVLEYAQTLVSTPGMTDGLYWPETDEDGPSPAGEGINTAELDDASAGRGYFGYHFRILTGQGDNIAGGAYDYVINGNMIAGYAILAWPAHYGESGVHSFVANQQGVLYEADLGPETDRIVPWIERFNPGEAWELVPE</sequence>
<gene>
    <name evidence="2" type="ORF">FDP22_21420</name>
</gene>
<dbReference type="KEGG" id="ppru:FDP22_21420"/>
<feature type="chain" id="PRO_5023149102" evidence="1">
    <location>
        <begin position="27"/>
        <end position="314"/>
    </location>
</feature>
<protein>
    <submittedName>
        <fullName evidence="2">DUF2950 domain-containing protein</fullName>
    </submittedName>
</protein>
<dbReference type="InterPro" id="IPR021556">
    <property type="entry name" value="DUF2950"/>
</dbReference>
<geneLocation type="plasmid" evidence="3">
    <name>pd4m1b</name>
</geneLocation>
<feature type="signal peptide" evidence="1">
    <location>
        <begin position="1"/>
        <end position="26"/>
    </location>
</feature>
<dbReference type="OrthoDB" id="108782at2"/>
<evidence type="ECO:0000313" key="2">
    <source>
        <dbReference type="EMBL" id="QDL94433.1"/>
    </source>
</evidence>
<keyword evidence="2" id="KW-0614">Plasmid</keyword>
<evidence type="ECO:0000256" key="1">
    <source>
        <dbReference type="SAM" id="SignalP"/>
    </source>
</evidence>
<evidence type="ECO:0000313" key="3">
    <source>
        <dbReference type="Proteomes" id="UP000305888"/>
    </source>
</evidence>
<dbReference type="Proteomes" id="UP000305888">
    <property type="component" value="Plasmid pD4M1B"/>
</dbReference>
<dbReference type="EMBL" id="CP040820">
    <property type="protein sequence ID" value="QDL94433.1"/>
    <property type="molecule type" value="Genomic_DNA"/>
</dbReference>
<dbReference type="Pfam" id="PF11453">
    <property type="entry name" value="DUF2950"/>
    <property type="match status" value="1"/>
</dbReference>
<accession>A0A5B8G5V9</accession>
<organism evidence="2 3">
    <name type="scientific">Paroceanicella profunda</name>
    <dbReference type="NCBI Taxonomy" id="2579971"/>
    <lineage>
        <taxon>Bacteria</taxon>
        <taxon>Pseudomonadati</taxon>
        <taxon>Pseudomonadota</taxon>
        <taxon>Alphaproteobacteria</taxon>
        <taxon>Rhodobacterales</taxon>
        <taxon>Paracoccaceae</taxon>
        <taxon>Paroceanicella</taxon>
    </lineage>
</organism>
<dbReference type="RefSeq" id="WP_138576214.1">
    <property type="nucleotide sequence ID" value="NZ_CP040820.1"/>
</dbReference>